<dbReference type="EMBL" id="JAODUP010000732">
    <property type="protein sequence ID" value="KAK2144770.1"/>
    <property type="molecule type" value="Genomic_DNA"/>
</dbReference>
<evidence type="ECO:0000256" key="16">
    <source>
        <dbReference type="SAM" id="SignalP"/>
    </source>
</evidence>
<comment type="subcellular location">
    <subcellularLocation>
        <location evidence="1">Membrane</location>
        <topology evidence="1">Single-pass type I membrane protein</topology>
    </subcellularLocation>
</comment>
<dbReference type="InterPro" id="IPR051173">
    <property type="entry name" value="Ca_channel_alpha-2/delta"/>
</dbReference>
<evidence type="ECO:0000256" key="14">
    <source>
        <dbReference type="ARBA" id="ARBA00023180"/>
    </source>
</evidence>
<dbReference type="GO" id="GO:0005891">
    <property type="term" value="C:voltage-gated calcium channel complex"/>
    <property type="evidence" value="ECO:0007669"/>
    <property type="project" value="TreeGrafter"/>
</dbReference>
<evidence type="ECO:0000256" key="2">
    <source>
        <dbReference type="ARBA" id="ARBA00022448"/>
    </source>
</evidence>
<name>A0AAD9J353_9ANNE</name>
<dbReference type="InterPro" id="IPR002035">
    <property type="entry name" value="VWF_A"/>
</dbReference>
<dbReference type="GO" id="GO:0005245">
    <property type="term" value="F:voltage-gated calcium channel activity"/>
    <property type="evidence" value="ECO:0007669"/>
    <property type="project" value="TreeGrafter"/>
</dbReference>
<evidence type="ECO:0000256" key="7">
    <source>
        <dbReference type="ARBA" id="ARBA00022729"/>
    </source>
</evidence>
<accession>A0AAD9J353</accession>
<gene>
    <name evidence="18" type="ORF">LSH36_732g00005</name>
</gene>
<evidence type="ECO:0000256" key="11">
    <source>
        <dbReference type="ARBA" id="ARBA00023065"/>
    </source>
</evidence>
<dbReference type="Gene3D" id="3.40.50.410">
    <property type="entry name" value="von Willebrand factor, type A domain"/>
    <property type="match status" value="1"/>
</dbReference>
<dbReference type="Gene3D" id="3.30.450.20">
    <property type="entry name" value="PAS domain"/>
    <property type="match status" value="1"/>
</dbReference>
<dbReference type="Pfam" id="PF08473">
    <property type="entry name" value="VGCC_alpha2"/>
    <property type="match status" value="1"/>
</dbReference>
<dbReference type="PANTHER" id="PTHR10166">
    <property type="entry name" value="VOLTAGE-DEPENDENT CALCIUM CHANNEL SUBUNIT ALPHA-2/DELTA-RELATED"/>
    <property type="match status" value="1"/>
</dbReference>
<keyword evidence="8" id="KW-0106">Calcium</keyword>
<feature type="chain" id="PRO_5041985491" description="VWFA domain-containing protein" evidence="16">
    <location>
        <begin position="27"/>
        <end position="703"/>
    </location>
</feature>
<keyword evidence="6" id="KW-0479">Metal-binding</keyword>
<proteinExistence type="predicted"/>
<keyword evidence="14" id="KW-0325">Glycoprotein</keyword>
<evidence type="ECO:0000256" key="10">
    <source>
        <dbReference type="ARBA" id="ARBA00022989"/>
    </source>
</evidence>
<dbReference type="InterPro" id="IPR013608">
    <property type="entry name" value="VWA_N"/>
</dbReference>
<dbReference type="Proteomes" id="UP001208570">
    <property type="component" value="Unassembled WGS sequence"/>
</dbReference>
<protein>
    <recommendedName>
        <fullName evidence="17">VWFA domain-containing protein</fullName>
    </recommendedName>
</protein>
<reference evidence="18" key="1">
    <citation type="journal article" date="2023" name="Mol. Biol. Evol.">
        <title>Third-Generation Sequencing Reveals the Adaptive Role of the Epigenome in Three Deep-Sea Polychaetes.</title>
        <authorList>
            <person name="Perez M."/>
            <person name="Aroh O."/>
            <person name="Sun Y."/>
            <person name="Lan Y."/>
            <person name="Juniper S.K."/>
            <person name="Young C.R."/>
            <person name="Angers B."/>
            <person name="Qian P.Y."/>
        </authorList>
    </citation>
    <scope>NUCLEOTIDE SEQUENCE</scope>
    <source>
        <strain evidence="18">P08H-3</strain>
    </source>
</reference>
<dbReference type="GO" id="GO:0046872">
    <property type="term" value="F:metal ion binding"/>
    <property type="evidence" value="ECO:0007669"/>
    <property type="project" value="UniProtKB-KW"/>
</dbReference>
<evidence type="ECO:0000313" key="18">
    <source>
        <dbReference type="EMBL" id="KAK2144770.1"/>
    </source>
</evidence>
<keyword evidence="19" id="KW-1185">Reference proteome</keyword>
<sequence>MASNFGGVASTYVLLYILSACARTSGEFPDFGVIQDIAADIQKKLRSYLDRATGFDVIQKIYEAETRSLDLQELNGDLLVKEMAANLSKKLEEKSEALKIEDVAYVDSKNINSSDPAFQFDEKFLQVVGYENSSIHIPVEIYKGNIDILNGLAWTSRLDEQWKKNLEEDPHLLWQYFGSQTGLMRNYPANIWIEDPNIPDLYDVRRRPWYTQGISSPKDMLILVDTRYYTLKKTFVQANHWNKQILRDFVSQLTSKDMASYIAAFEFAFEEFKKLDELQNRTNGLGAMCNKVIMFLTDGGTEMPEEVFEKYNSNQTVRIFSYAVGPTANPVAAVRWIACNNKGFFYRIPAMGAIRSTVQKHVSAFHSVLGELDRDVEYSDQYLDQFTFHKFLSHGLAESQTQDAYWTYLYTDNLGLGLMTTVTMPVYNRTLDAANQTILGVMGTDITLLEMEEFTKTQKLGPNGYVLSINTNGYILIHPDLKAKKHLDNTTRIYHYTEIAGTTFSLAVVTPTYTELYFAGRTEDIPLERGLRSLQLGDSAVLLAPWNYCPHFELPENATEFDEFIDFLLNNASDCDKTLLQHLFTDGNVTKQMESTWEDVYLSEDNGIFAFIIGTNGGLTRIYPANASQLMEEYKDLWNTQYYRRSFDYNHWIYTAPYSDTAISTNTSMPLVLASRAIQIKVNNKVYIPAGKISPIVMVMVLG</sequence>
<evidence type="ECO:0000313" key="19">
    <source>
        <dbReference type="Proteomes" id="UP001208570"/>
    </source>
</evidence>
<evidence type="ECO:0000256" key="12">
    <source>
        <dbReference type="ARBA" id="ARBA00023136"/>
    </source>
</evidence>
<dbReference type="AlphaFoldDB" id="A0AAD9J353"/>
<dbReference type="InterPro" id="IPR013680">
    <property type="entry name" value="VDCC_a2/dsu"/>
</dbReference>
<comment type="caution">
    <text evidence="18">The sequence shown here is derived from an EMBL/GenBank/DDBJ whole genome shotgun (WGS) entry which is preliminary data.</text>
</comment>
<keyword evidence="7 16" id="KW-0732">Signal</keyword>
<evidence type="ECO:0000256" key="5">
    <source>
        <dbReference type="ARBA" id="ARBA00022692"/>
    </source>
</evidence>
<keyword evidence="12" id="KW-0472">Membrane</keyword>
<dbReference type="Pfam" id="PF08399">
    <property type="entry name" value="VWA_N"/>
    <property type="match status" value="1"/>
</dbReference>
<evidence type="ECO:0000256" key="6">
    <source>
        <dbReference type="ARBA" id="ARBA00022723"/>
    </source>
</evidence>
<evidence type="ECO:0000256" key="4">
    <source>
        <dbReference type="ARBA" id="ARBA00022673"/>
    </source>
</evidence>
<keyword evidence="15" id="KW-0407">Ion channel</keyword>
<keyword evidence="10" id="KW-1133">Transmembrane helix</keyword>
<dbReference type="InterPro" id="IPR036465">
    <property type="entry name" value="vWFA_dom_sf"/>
</dbReference>
<feature type="domain" description="VWFA" evidence="17">
    <location>
        <begin position="264"/>
        <end position="362"/>
    </location>
</feature>
<evidence type="ECO:0000256" key="1">
    <source>
        <dbReference type="ARBA" id="ARBA00004479"/>
    </source>
</evidence>
<keyword evidence="2" id="KW-0813">Transport</keyword>
<keyword evidence="4" id="KW-0107">Calcium channel</keyword>
<dbReference type="SUPFAM" id="SSF53300">
    <property type="entry name" value="vWA-like"/>
    <property type="match status" value="1"/>
</dbReference>
<keyword evidence="5" id="KW-0812">Transmembrane</keyword>
<evidence type="ECO:0000256" key="15">
    <source>
        <dbReference type="ARBA" id="ARBA00023303"/>
    </source>
</evidence>
<evidence type="ECO:0000259" key="17">
    <source>
        <dbReference type="PROSITE" id="PS50234"/>
    </source>
</evidence>
<evidence type="ECO:0000256" key="9">
    <source>
        <dbReference type="ARBA" id="ARBA00022882"/>
    </source>
</evidence>
<feature type="signal peptide" evidence="16">
    <location>
        <begin position="1"/>
        <end position="26"/>
    </location>
</feature>
<keyword evidence="9" id="KW-0851">Voltage-gated channel</keyword>
<keyword evidence="13" id="KW-1015">Disulfide bond</keyword>
<evidence type="ECO:0000256" key="13">
    <source>
        <dbReference type="ARBA" id="ARBA00023157"/>
    </source>
</evidence>
<keyword evidence="11" id="KW-0406">Ion transport</keyword>
<dbReference type="PROSITE" id="PS50234">
    <property type="entry name" value="VWFA"/>
    <property type="match status" value="1"/>
</dbReference>
<evidence type="ECO:0000256" key="3">
    <source>
        <dbReference type="ARBA" id="ARBA00022568"/>
    </source>
</evidence>
<keyword evidence="3" id="KW-0109">Calcium transport</keyword>
<organism evidence="18 19">
    <name type="scientific">Paralvinella palmiformis</name>
    <dbReference type="NCBI Taxonomy" id="53620"/>
    <lineage>
        <taxon>Eukaryota</taxon>
        <taxon>Metazoa</taxon>
        <taxon>Spiralia</taxon>
        <taxon>Lophotrochozoa</taxon>
        <taxon>Annelida</taxon>
        <taxon>Polychaeta</taxon>
        <taxon>Sedentaria</taxon>
        <taxon>Canalipalpata</taxon>
        <taxon>Terebellida</taxon>
        <taxon>Terebelliformia</taxon>
        <taxon>Alvinellidae</taxon>
        <taxon>Paralvinella</taxon>
    </lineage>
</organism>
<evidence type="ECO:0000256" key="8">
    <source>
        <dbReference type="ARBA" id="ARBA00022837"/>
    </source>
</evidence>
<dbReference type="PANTHER" id="PTHR10166:SF67">
    <property type="entry name" value="VWFA DOMAIN-CONTAINING PROTEIN"/>
    <property type="match status" value="1"/>
</dbReference>